<protein>
    <recommendedName>
        <fullName evidence="4">GIY-YIG domain-containing protein</fullName>
    </recommendedName>
</protein>
<evidence type="ECO:0008006" key="4">
    <source>
        <dbReference type="Google" id="ProtNLM"/>
    </source>
</evidence>
<sequence length="175" mass="19805">MDKNVSLVTGKKGSPDSEVLCARYSATMEDCRGSSSCYPDDSINFKSTFFGNDFDASFGHNIRRCGDSKCKSCLLFDDRCISSVKSALLGCKAYNIVYFLKCGICSMGYIGQTGNALNIRLNVHPSHIKNYNDIEKFNIEFNHFKKHDFIRISVYILDVIPDLKLDLQKEKFFIC</sequence>
<evidence type="ECO:0000313" key="1">
    <source>
        <dbReference type="EMBL" id="GBN03339.1"/>
    </source>
</evidence>
<evidence type="ECO:0000313" key="3">
    <source>
        <dbReference type="Proteomes" id="UP000499080"/>
    </source>
</evidence>
<reference evidence="2 3" key="1">
    <citation type="journal article" date="2019" name="Sci. Rep.">
        <title>Orb-weaving spider Araneus ventricosus genome elucidates the spidroin gene catalogue.</title>
        <authorList>
            <person name="Kono N."/>
            <person name="Nakamura H."/>
            <person name="Ohtoshi R."/>
            <person name="Moran D.A.P."/>
            <person name="Shinohara A."/>
            <person name="Yoshida Y."/>
            <person name="Fujiwara M."/>
            <person name="Mori M."/>
            <person name="Tomita M."/>
            <person name="Arakawa K."/>
        </authorList>
    </citation>
    <scope>NUCLEOTIDE SEQUENCE [LARGE SCALE GENOMIC DNA]</scope>
</reference>
<evidence type="ECO:0000313" key="2">
    <source>
        <dbReference type="EMBL" id="GBN03430.1"/>
    </source>
</evidence>
<dbReference type="AlphaFoldDB" id="A0A4Y2KNB8"/>
<gene>
    <name evidence="2" type="ORF">AVEN_157648_1</name>
    <name evidence="1" type="ORF">AVEN_258114_1</name>
</gene>
<dbReference type="EMBL" id="BGPR01195543">
    <property type="protein sequence ID" value="GBN03430.1"/>
    <property type="molecule type" value="Genomic_DNA"/>
</dbReference>
<name>A0A4Y2KNB8_ARAVE</name>
<proteinExistence type="predicted"/>
<dbReference type="EMBL" id="BGPR01195509">
    <property type="protein sequence ID" value="GBN03339.1"/>
    <property type="molecule type" value="Genomic_DNA"/>
</dbReference>
<dbReference type="Proteomes" id="UP000499080">
    <property type="component" value="Unassembled WGS sequence"/>
</dbReference>
<organism evidence="2 3">
    <name type="scientific">Araneus ventricosus</name>
    <name type="common">Orbweaver spider</name>
    <name type="synonym">Epeira ventricosa</name>
    <dbReference type="NCBI Taxonomy" id="182803"/>
    <lineage>
        <taxon>Eukaryota</taxon>
        <taxon>Metazoa</taxon>
        <taxon>Ecdysozoa</taxon>
        <taxon>Arthropoda</taxon>
        <taxon>Chelicerata</taxon>
        <taxon>Arachnida</taxon>
        <taxon>Araneae</taxon>
        <taxon>Araneomorphae</taxon>
        <taxon>Entelegynae</taxon>
        <taxon>Araneoidea</taxon>
        <taxon>Araneidae</taxon>
        <taxon>Araneus</taxon>
    </lineage>
</organism>
<accession>A0A4Y2KNB8</accession>
<comment type="caution">
    <text evidence="2">The sequence shown here is derived from an EMBL/GenBank/DDBJ whole genome shotgun (WGS) entry which is preliminary data.</text>
</comment>
<keyword evidence="3" id="KW-1185">Reference proteome</keyword>